<feature type="signal peptide" evidence="1">
    <location>
        <begin position="1"/>
        <end position="21"/>
    </location>
</feature>
<keyword evidence="3" id="KW-1185">Reference proteome</keyword>
<gene>
    <name evidence="2" type="ORF">GCM10007100_27140</name>
</gene>
<evidence type="ECO:0000313" key="3">
    <source>
        <dbReference type="Proteomes" id="UP000644507"/>
    </source>
</evidence>
<dbReference type="AlphaFoldDB" id="A0A918WLU3"/>
<feature type="chain" id="PRO_5037709796" evidence="1">
    <location>
        <begin position="22"/>
        <end position="137"/>
    </location>
</feature>
<comment type="caution">
    <text evidence="2">The sequence shown here is derived from an EMBL/GenBank/DDBJ whole genome shotgun (WGS) entry which is preliminary data.</text>
</comment>
<accession>A0A918WLU3</accession>
<sequence>MKKLFCAILLGSFLATGSSSADDTPLAEKMDEVSGSLKMLRRAKDDYAQCLKLVREAQSKLLECFAYVPVLVEKMPEGKEKETAIANYKKTLAASYQTLCDLEIAYLSEDVDKIDDAMDAVKASRKDGHEVYIEEEG</sequence>
<protein>
    <submittedName>
        <fullName evidence="2">Uncharacterized protein</fullName>
    </submittedName>
</protein>
<reference evidence="2" key="1">
    <citation type="journal article" date="2014" name="Int. J. Syst. Evol. Microbiol.">
        <title>Complete genome sequence of Corynebacterium casei LMG S-19264T (=DSM 44701T), isolated from a smear-ripened cheese.</title>
        <authorList>
            <consortium name="US DOE Joint Genome Institute (JGI-PGF)"/>
            <person name="Walter F."/>
            <person name="Albersmeier A."/>
            <person name="Kalinowski J."/>
            <person name="Ruckert C."/>
        </authorList>
    </citation>
    <scope>NUCLEOTIDE SEQUENCE</scope>
    <source>
        <strain evidence="2">KCTC 12988</strain>
    </source>
</reference>
<evidence type="ECO:0000313" key="2">
    <source>
        <dbReference type="EMBL" id="GHC58676.1"/>
    </source>
</evidence>
<reference evidence="2" key="2">
    <citation type="submission" date="2020-09" db="EMBL/GenBank/DDBJ databases">
        <authorList>
            <person name="Sun Q."/>
            <person name="Kim S."/>
        </authorList>
    </citation>
    <scope>NUCLEOTIDE SEQUENCE</scope>
    <source>
        <strain evidence="2">KCTC 12988</strain>
    </source>
</reference>
<keyword evidence="1" id="KW-0732">Signal</keyword>
<dbReference type="RefSeq" id="WP_189570807.1">
    <property type="nucleotide sequence ID" value="NZ_BMXI01000011.1"/>
</dbReference>
<dbReference type="EMBL" id="BMXI01000011">
    <property type="protein sequence ID" value="GHC58676.1"/>
    <property type="molecule type" value="Genomic_DNA"/>
</dbReference>
<evidence type="ECO:0000256" key="1">
    <source>
        <dbReference type="SAM" id="SignalP"/>
    </source>
</evidence>
<organism evidence="2 3">
    <name type="scientific">Roseibacillus persicicus</name>
    <dbReference type="NCBI Taxonomy" id="454148"/>
    <lineage>
        <taxon>Bacteria</taxon>
        <taxon>Pseudomonadati</taxon>
        <taxon>Verrucomicrobiota</taxon>
        <taxon>Verrucomicrobiia</taxon>
        <taxon>Verrucomicrobiales</taxon>
        <taxon>Verrucomicrobiaceae</taxon>
        <taxon>Roseibacillus</taxon>
    </lineage>
</organism>
<proteinExistence type="predicted"/>
<dbReference type="Proteomes" id="UP000644507">
    <property type="component" value="Unassembled WGS sequence"/>
</dbReference>
<name>A0A918WLU3_9BACT</name>
<dbReference type="Gene3D" id="1.20.120.10">
    <property type="entry name" value="Cytochrome c/b562"/>
    <property type="match status" value="1"/>
</dbReference>